<protein>
    <submittedName>
        <fullName evidence="2">Uncharacterized protein</fullName>
    </submittedName>
</protein>
<dbReference type="Proteomes" id="UP001152622">
    <property type="component" value="Chromosome 2"/>
</dbReference>
<comment type="caution">
    <text evidence="2">The sequence shown here is derived from an EMBL/GenBank/DDBJ whole genome shotgun (WGS) entry which is preliminary data.</text>
</comment>
<dbReference type="EMBL" id="JAINUF010000002">
    <property type="protein sequence ID" value="KAJ8373767.1"/>
    <property type="molecule type" value="Genomic_DNA"/>
</dbReference>
<dbReference type="AlphaFoldDB" id="A0A9Q1G2J2"/>
<evidence type="ECO:0000313" key="3">
    <source>
        <dbReference type="Proteomes" id="UP001152622"/>
    </source>
</evidence>
<reference evidence="2" key="1">
    <citation type="journal article" date="2023" name="Science">
        <title>Genome structures resolve the early diversification of teleost fishes.</title>
        <authorList>
            <person name="Parey E."/>
            <person name="Louis A."/>
            <person name="Montfort J."/>
            <person name="Bouchez O."/>
            <person name="Roques C."/>
            <person name="Iampietro C."/>
            <person name="Lluch J."/>
            <person name="Castinel A."/>
            <person name="Donnadieu C."/>
            <person name="Desvignes T."/>
            <person name="Floi Bucao C."/>
            <person name="Jouanno E."/>
            <person name="Wen M."/>
            <person name="Mejri S."/>
            <person name="Dirks R."/>
            <person name="Jansen H."/>
            <person name="Henkel C."/>
            <person name="Chen W.J."/>
            <person name="Zahm M."/>
            <person name="Cabau C."/>
            <person name="Klopp C."/>
            <person name="Thompson A.W."/>
            <person name="Robinson-Rechavi M."/>
            <person name="Braasch I."/>
            <person name="Lecointre G."/>
            <person name="Bobe J."/>
            <person name="Postlethwait J.H."/>
            <person name="Berthelot C."/>
            <person name="Roest Crollius H."/>
            <person name="Guiguen Y."/>
        </authorList>
    </citation>
    <scope>NUCLEOTIDE SEQUENCE</scope>
    <source>
        <strain evidence="2">WJC10195</strain>
    </source>
</reference>
<gene>
    <name evidence="2" type="ORF">SKAU_G00043470</name>
</gene>
<sequence>MRGARPDGSGSAHPRSEGTSERTNGRCCRGEGKEDNNMSSRKVMAIQARKRRPKGKKDKAAHHRSHRKAGLQGWRQNMQIEKGNGAKDCV</sequence>
<keyword evidence="3" id="KW-1185">Reference proteome</keyword>
<accession>A0A9Q1G2J2</accession>
<dbReference type="OrthoDB" id="8960940at2759"/>
<feature type="region of interest" description="Disordered" evidence="1">
    <location>
        <begin position="1"/>
        <end position="90"/>
    </location>
</feature>
<name>A0A9Q1G2J2_SYNKA</name>
<evidence type="ECO:0000313" key="2">
    <source>
        <dbReference type="EMBL" id="KAJ8373767.1"/>
    </source>
</evidence>
<feature type="compositionally biased region" description="Basic residues" evidence="1">
    <location>
        <begin position="48"/>
        <end position="69"/>
    </location>
</feature>
<proteinExistence type="predicted"/>
<organism evidence="2 3">
    <name type="scientific">Synaphobranchus kaupii</name>
    <name type="common">Kaup's arrowtooth eel</name>
    <dbReference type="NCBI Taxonomy" id="118154"/>
    <lineage>
        <taxon>Eukaryota</taxon>
        <taxon>Metazoa</taxon>
        <taxon>Chordata</taxon>
        <taxon>Craniata</taxon>
        <taxon>Vertebrata</taxon>
        <taxon>Euteleostomi</taxon>
        <taxon>Actinopterygii</taxon>
        <taxon>Neopterygii</taxon>
        <taxon>Teleostei</taxon>
        <taxon>Anguilliformes</taxon>
        <taxon>Synaphobranchidae</taxon>
        <taxon>Synaphobranchus</taxon>
    </lineage>
</organism>
<evidence type="ECO:0000256" key="1">
    <source>
        <dbReference type="SAM" id="MobiDB-lite"/>
    </source>
</evidence>
<feature type="compositionally biased region" description="Basic and acidic residues" evidence="1">
    <location>
        <begin position="14"/>
        <end position="36"/>
    </location>
</feature>